<dbReference type="AlphaFoldDB" id="A0A1U9JSF6"/>
<dbReference type="Proteomes" id="UP000188912">
    <property type="component" value="Chromosome"/>
</dbReference>
<accession>A0A1U9JSF6</accession>
<evidence type="ECO:0000313" key="4">
    <source>
        <dbReference type="EMBL" id="AQS40801.1"/>
    </source>
</evidence>
<dbReference type="Gene3D" id="1.10.530.10">
    <property type="match status" value="1"/>
</dbReference>
<reference evidence="4 5" key="1">
    <citation type="journal article" date="2010" name="Science">
        <title>Genomic comparison of the ants Camponotus floridanus and Harpegnathos saltator.</title>
        <authorList>
            <person name="Bonasio R."/>
            <person name="Zhang G."/>
            <person name="Ye C."/>
            <person name="Mutti N.S."/>
            <person name="Fang X."/>
            <person name="Qin N."/>
            <person name="Donahue G."/>
            <person name="Yang P."/>
            <person name="Li Q."/>
            <person name="Li C."/>
            <person name="Zhang P."/>
            <person name="Huang Z."/>
            <person name="Berger S.L."/>
            <person name="Reinberg D."/>
            <person name="Wang J."/>
            <person name="Liebig J."/>
        </authorList>
    </citation>
    <scope>NUCLEOTIDE SEQUENCE [LARGE SCALE GENOMIC DNA]</scope>
    <source>
        <strain evidence="4 5">Hsal</strain>
    </source>
</reference>
<dbReference type="STRING" id="1902579.BHV28_00750"/>
<dbReference type="EMBL" id="CP017315">
    <property type="protein sequence ID" value="AQS40801.1"/>
    <property type="molecule type" value="Genomic_DNA"/>
</dbReference>
<evidence type="ECO:0000259" key="3">
    <source>
        <dbReference type="Pfam" id="PF01464"/>
    </source>
</evidence>
<feature type="region of interest" description="Disordered" evidence="2">
    <location>
        <begin position="1"/>
        <end position="46"/>
    </location>
</feature>
<dbReference type="InterPro" id="IPR023346">
    <property type="entry name" value="Lysozyme-like_dom_sf"/>
</dbReference>
<protein>
    <submittedName>
        <fullName evidence="4">Lytic transglycosylase</fullName>
    </submittedName>
</protein>
<dbReference type="SUPFAM" id="SSF53955">
    <property type="entry name" value="Lysozyme-like"/>
    <property type="match status" value="1"/>
</dbReference>
<dbReference type="InterPro" id="IPR008258">
    <property type="entry name" value="Transglycosylase_SLT_dom_1"/>
</dbReference>
<evidence type="ECO:0000256" key="2">
    <source>
        <dbReference type="SAM" id="MobiDB-lite"/>
    </source>
</evidence>
<reference evidence="4 5" key="2">
    <citation type="journal article" date="2016" name="Sci. Rep.">
        <title>The genome of Rhizobiales bacteria in predatory ants reveals urease gene functions but no genes for nitrogen fixation.</title>
        <authorList>
            <person name="Neuvonen M.M."/>
            <person name="Tamarit D."/>
            <person name="Naslund K."/>
            <person name="Liebig J."/>
            <person name="Feldhaar H."/>
            <person name="Moran N.A."/>
            <person name="Guy L."/>
            <person name="Andersson S.G."/>
        </authorList>
    </citation>
    <scope>NUCLEOTIDE SEQUENCE [LARGE SCALE GENOMIC DNA]</scope>
    <source>
        <strain evidence="4 5">Hsal</strain>
    </source>
</reference>
<comment type="similarity">
    <text evidence="1">Belongs to the virb1 family.</text>
</comment>
<dbReference type="KEGG" id="thd:BHV28_00750"/>
<organism evidence="4 5">
    <name type="scientific">Candidatus Tokpelaia hoelldobleri</name>
    <dbReference type="NCBI Taxonomy" id="1902579"/>
    <lineage>
        <taxon>Bacteria</taxon>
        <taxon>Pseudomonadati</taxon>
        <taxon>Pseudomonadota</taxon>
        <taxon>Alphaproteobacteria</taxon>
        <taxon>Hyphomicrobiales</taxon>
        <taxon>Candidatus Tokpelaia</taxon>
    </lineage>
</organism>
<evidence type="ECO:0000256" key="1">
    <source>
        <dbReference type="ARBA" id="ARBA00009387"/>
    </source>
</evidence>
<dbReference type="CDD" id="cd00442">
    <property type="entry name" value="Lyz-like"/>
    <property type="match status" value="1"/>
</dbReference>
<evidence type="ECO:0000313" key="5">
    <source>
        <dbReference type="Proteomes" id="UP000188912"/>
    </source>
</evidence>
<sequence>MEQNGYGGMQEQDIRQEQNKGTAWTLGIPDDKLPVPIPKPVNVPRKINQGRYKPYEDNSWKQIDVDRNAKVFKYRDMSVYEPIRAVAERYNLDSRTLEAIAYVESSGRPWIENNLGYKGLFQFADRTGADYGLTPEDAFDPYKASDAAARFMIDNANHIRRVIGRYPTQPELYLAHQQGMGNAAKLLKYPDQSARKLLQHPGKPNVNGYLSNFPKDIAIEMGYIKTDKDPIPDLTARQFAEMWEKKFNRLYYTGGW</sequence>
<name>A0A1U9JSF6_9HYPH</name>
<gene>
    <name evidence="4" type="ORF">BHV28_00750</name>
</gene>
<feature type="domain" description="Transglycosylase SLT" evidence="3">
    <location>
        <begin position="82"/>
        <end position="196"/>
    </location>
</feature>
<dbReference type="Pfam" id="PF01464">
    <property type="entry name" value="SLT"/>
    <property type="match status" value="1"/>
</dbReference>
<proteinExistence type="inferred from homology"/>
<keyword evidence="5" id="KW-1185">Reference proteome</keyword>